<organism evidence="1 2">
    <name type="scientific">Tanacetum coccineum</name>
    <dbReference type="NCBI Taxonomy" id="301880"/>
    <lineage>
        <taxon>Eukaryota</taxon>
        <taxon>Viridiplantae</taxon>
        <taxon>Streptophyta</taxon>
        <taxon>Embryophyta</taxon>
        <taxon>Tracheophyta</taxon>
        <taxon>Spermatophyta</taxon>
        <taxon>Magnoliopsida</taxon>
        <taxon>eudicotyledons</taxon>
        <taxon>Gunneridae</taxon>
        <taxon>Pentapetalae</taxon>
        <taxon>asterids</taxon>
        <taxon>campanulids</taxon>
        <taxon>Asterales</taxon>
        <taxon>Asteraceae</taxon>
        <taxon>Asteroideae</taxon>
        <taxon>Anthemideae</taxon>
        <taxon>Anthemidinae</taxon>
        <taxon>Tanacetum</taxon>
    </lineage>
</organism>
<dbReference type="EMBL" id="BQNB010017381">
    <property type="protein sequence ID" value="GJT62494.1"/>
    <property type="molecule type" value="Genomic_DNA"/>
</dbReference>
<comment type="caution">
    <text evidence="1">The sequence shown here is derived from an EMBL/GenBank/DDBJ whole genome shotgun (WGS) entry which is preliminary data.</text>
</comment>
<reference evidence="1" key="1">
    <citation type="journal article" date="2022" name="Int. J. Mol. Sci.">
        <title>Draft Genome of Tanacetum Coccineum: Genomic Comparison of Closely Related Tanacetum-Family Plants.</title>
        <authorList>
            <person name="Yamashiro T."/>
            <person name="Shiraishi A."/>
            <person name="Nakayama K."/>
            <person name="Satake H."/>
        </authorList>
    </citation>
    <scope>NUCLEOTIDE SEQUENCE</scope>
</reference>
<accession>A0ABQ5FHN8</accession>
<dbReference type="Proteomes" id="UP001151760">
    <property type="component" value="Unassembled WGS sequence"/>
</dbReference>
<proteinExistence type="predicted"/>
<gene>
    <name evidence="1" type="ORF">Tco_1006027</name>
</gene>
<keyword evidence="2" id="KW-1185">Reference proteome</keyword>
<protein>
    <submittedName>
        <fullName evidence="1">Uncharacterized protein</fullName>
    </submittedName>
</protein>
<evidence type="ECO:0000313" key="2">
    <source>
        <dbReference type="Proteomes" id="UP001151760"/>
    </source>
</evidence>
<name>A0ABQ5FHN8_9ASTR</name>
<reference evidence="1" key="2">
    <citation type="submission" date="2022-01" db="EMBL/GenBank/DDBJ databases">
        <authorList>
            <person name="Yamashiro T."/>
            <person name="Shiraishi A."/>
            <person name="Satake H."/>
            <person name="Nakayama K."/>
        </authorList>
    </citation>
    <scope>NUCLEOTIDE SEQUENCE</scope>
</reference>
<sequence length="95" mass="10696">MVEGSFTLVVKIKKNSEVETRVERENESAIGREDVLVRRVSGVTRVALKMHKSSAERLERVVGFEIYGVWRSSEEGSASEYGSLGDSRLRVVFYA</sequence>
<evidence type="ECO:0000313" key="1">
    <source>
        <dbReference type="EMBL" id="GJT62494.1"/>
    </source>
</evidence>